<organism evidence="2">
    <name type="scientific">Amblyomma triste</name>
    <name type="common">Neotropical tick</name>
    <dbReference type="NCBI Taxonomy" id="251400"/>
    <lineage>
        <taxon>Eukaryota</taxon>
        <taxon>Metazoa</taxon>
        <taxon>Ecdysozoa</taxon>
        <taxon>Arthropoda</taxon>
        <taxon>Chelicerata</taxon>
        <taxon>Arachnida</taxon>
        <taxon>Acari</taxon>
        <taxon>Parasitiformes</taxon>
        <taxon>Ixodida</taxon>
        <taxon>Ixodoidea</taxon>
        <taxon>Ixodidae</taxon>
        <taxon>Amblyomminae</taxon>
        <taxon>Amblyomma</taxon>
    </lineage>
</organism>
<reference evidence="2" key="1">
    <citation type="submission" date="2014-03" db="EMBL/GenBank/DDBJ databases">
        <title>The sialotranscriptome of Amblyomma triste, Amblyomma parvum and Amblyomma cajennense ticks, uncovered by 454-based RNA-seq.</title>
        <authorList>
            <person name="Garcia G.R."/>
            <person name="Gardinassi L.G."/>
            <person name="Ribeiro J.M."/>
            <person name="Anatriello E."/>
            <person name="Ferreira B.R."/>
            <person name="Moreira H.N."/>
            <person name="Mafra C."/>
            <person name="Olegario M.M."/>
            <person name="Szabo P.J."/>
            <person name="Miranda-Santos I.K."/>
            <person name="Maruyama S.R."/>
        </authorList>
    </citation>
    <scope>NUCLEOTIDE SEQUENCE</scope>
    <source>
        <strain evidence="2">Mato Grasso do Sul</strain>
        <tissue evidence="2">Salivary glands</tissue>
    </source>
</reference>
<accession>A0A023GBA2</accession>
<dbReference type="EMBL" id="GBBM01004274">
    <property type="protein sequence ID" value="JAC31144.1"/>
    <property type="molecule type" value="mRNA"/>
</dbReference>
<proteinExistence type="evidence at transcript level"/>
<sequence length="243" mass="27666">MQKWQVALVLTLLASHSSFCGPFKLCTGGCYKPNEEKATCVGSNSGENLCPGVFPRICHQGQEICRCNSKSFLRNDLVCVPKRDCVARTNDFNQFITSSSSYRAALISSGVELDFKTKCLTSTLISRSSDRVTVKVNYREMIGRISDFKIITENGRSKAVWTNHREQWLRKDFDVELQKKDHTLSIRNTAKVSRSTRSTWTAFHIIYSNADCLILGKELPGVLTCFTKDQFEPIYKYYKNIEK</sequence>
<dbReference type="InterPro" id="IPR012674">
    <property type="entry name" value="Calycin"/>
</dbReference>
<dbReference type="AlphaFoldDB" id="A0A023GBA2"/>
<evidence type="ECO:0000256" key="1">
    <source>
        <dbReference type="SAM" id="SignalP"/>
    </source>
</evidence>
<protein>
    <submittedName>
        <fullName evidence="2">Putative secreted protein</fullName>
    </submittedName>
</protein>
<feature type="chain" id="PRO_5001517000" evidence="1">
    <location>
        <begin position="21"/>
        <end position="243"/>
    </location>
</feature>
<keyword evidence="1" id="KW-0732">Signal</keyword>
<name>A0A023GBA2_AMBTT</name>
<evidence type="ECO:0000313" key="2">
    <source>
        <dbReference type="EMBL" id="JAC31144.1"/>
    </source>
</evidence>
<feature type="signal peptide" evidence="1">
    <location>
        <begin position="1"/>
        <end position="20"/>
    </location>
</feature>
<dbReference type="Gene3D" id="2.40.128.20">
    <property type="match status" value="1"/>
</dbReference>